<evidence type="ECO:0000313" key="2">
    <source>
        <dbReference type="Proteomes" id="UP000002949"/>
    </source>
</evidence>
<evidence type="ECO:0000313" key="1">
    <source>
        <dbReference type="EMBL" id="EHH09270.1"/>
    </source>
</evidence>
<organism evidence="1 2">
    <name type="scientific">Mesorhizobium amorphae CCNWGS0123</name>
    <dbReference type="NCBI Taxonomy" id="1082933"/>
    <lineage>
        <taxon>Bacteria</taxon>
        <taxon>Pseudomonadati</taxon>
        <taxon>Pseudomonadota</taxon>
        <taxon>Alphaproteobacteria</taxon>
        <taxon>Hyphomicrobiales</taxon>
        <taxon>Phyllobacteriaceae</taxon>
        <taxon>Mesorhizobium</taxon>
    </lineage>
</organism>
<sequence length="77" mass="8117">MPAIFSDATIASSDSSPFDDGFRCLGPEFRRNGKQPVGAALELGGQIDGAQRSPRLGGEQTLRTVGFILGARHRNGS</sequence>
<name>G6YG89_9HYPH</name>
<reference evidence="1 2" key="1">
    <citation type="journal article" date="2012" name="J. Bacteriol.">
        <title>Draft Genome Sequence of Plant Growth-Promoting Rhizobium Mesorhizobium amorphae, Isolated from Zinc-Lead Mine Tailings.</title>
        <authorList>
            <person name="Hao X."/>
            <person name="Lin Y."/>
            <person name="Johnstone L."/>
            <person name="Baltrus D.A."/>
            <person name="Miller S.J."/>
            <person name="Wei G."/>
            <person name="Rensing C."/>
        </authorList>
    </citation>
    <scope>NUCLEOTIDE SEQUENCE [LARGE SCALE GENOMIC DNA]</scope>
    <source>
        <strain evidence="1 2">CCNWGS0123</strain>
    </source>
</reference>
<dbReference type="Proteomes" id="UP000002949">
    <property type="component" value="Unassembled WGS sequence"/>
</dbReference>
<protein>
    <submittedName>
        <fullName evidence="1">Uncharacterized protein</fullName>
    </submittedName>
</protein>
<keyword evidence="2" id="KW-1185">Reference proteome</keyword>
<proteinExistence type="predicted"/>
<dbReference type="EMBL" id="AGSN01000174">
    <property type="protein sequence ID" value="EHH09270.1"/>
    <property type="molecule type" value="Genomic_DNA"/>
</dbReference>
<gene>
    <name evidence="1" type="ORF">MEA186_24987</name>
</gene>
<dbReference type="AlphaFoldDB" id="G6YG89"/>
<accession>G6YG89</accession>